<sequence length="184" mass="19427">MRFSTRFVIALSLMAPICAAFPVLAEDVTEQTIKAFSAWQGRGQVFETAENRATFVGSFSGVVYVESEKGPLDAGFMICPAIVDIDLRDGTQQAKGRCTIVAKDASRAYADINCTGVHLVGCDGEFTFTGGTERFAGITGGGPVTIRSSLHEIPAGAGNVVQESAGGIIVWPALTYRLAESAQQ</sequence>
<keyword evidence="1" id="KW-0732">Signal</keyword>
<dbReference type="Proteomes" id="UP000295783">
    <property type="component" value="Unassembled WGS sequence"/>
</dbReference>
<protein>
    <submittedName>
        <fullName evidence="2">Uncharacterized protein</fullName>
    </submittedName>
</protein>
<comment type="caution">
    <text evidence="2">The sequence shown here is derived from an EMBL/GenBank/DDBJ whole genome shotgun (WGS) entry which is preliminary data.</text>
</comment>
<feature type="chain" id="PRO_5020313044" evidence="1">
    <location>
        <begin position="26"/>
        <end position="184"/>
    </location>
</feature>
<name>A0A4R6WYW1_9PROT</name>
<proteinExistence type="predicted"/>
<feature type="signal peptide" evidence="1">
    <location>
        <begin position="1"/>
        <end position="25"/>
    </location>
</feature>
<organism evidence="2 3">
    <name type="scientific">Dongia mobilis</name>
    <dbReference type="NCBI Taxonomy" id="578943"/>
    <lineage>
        <taxon>Bacteria</taxon>
        <taxon>Pseudomonadati</taxon>
        <taxon>Pseudomonadota</taxon>
        <taxon>Alphaproteobacteria</taxon>
        <taxon>Rhodospirillales</taxon>
        <taxon>Dongiaceae</taxon>
        <taxon>Dongia</taxon>
    </lineage>
</organism>
<keyword evidence="3" id="KW-1185">Reference proteome</keyword>
<gene>
    <name evidence="2" type="ORF">A8950_1269</name>
</gene>
<evidence type="ECO:0000313" key="3">
    <source>
        <dbReference type="Proteomes" id="UP000295783"/>
    </source>
</evidence>
<dbReference type="EMBL" id="SNYW01000007">
    <property type="protein sequence ID" value="TDQ82987.1"/>
    <property type="molecule type" value="Genomic_DNA"/>
</dbReference>
<evidence type="ECO:0000256" key="1">
    <source>
        <dbReference type="SAM" id="SignalP"/>
    </source>
</evidence>
<evidence type="ECO:0000313" key="2">
    <source>
        <dbReference type="EMBL" id="TDQ82987.1"/>
    </source>
</evidence>
<dbReference type="AlphaFoldDB" id="A0A4R6WYW1"/>
<reference evidence="2 3" key="1">
    <citation type="submission" date="2019-03" db="EMBL/GenBank/DDBJ databases">
        <title>Genomic Encyclopedia of Type Strains, Phase III (KMG-III): the genomes of soil and plant-associated and newly described type strains.</title>
        <authorList>
            <person name="Whitman W."/>
        </authorList>
    </citation>
    <scope>NUCLEOTIDE SEQUENCE [LARGE SCALE GENOMIC DNA]</scope>
    <source>
        <strain evidence="2 3">CGMCC 1.7660</strain>
    </source>
</reference>
<accession>A0A4R6WYW1</accession>